<gene>
    <name evidence="9" type="primary">LOC6901425</name>
</gene>
<dbReference type="FunFam" id="3.40.33.10:FF:000007">
    <property type="entry name" value="Venom allergen"/>
    <property type="match status" value="1"/>
</dbReference>
<dbReference type="PANTHER" id="PTHR10334">
    <property type="entry name" value="CYSTEINE-RICH SECRETORY PROTEIN-RELATED"/>
    <property type="match status" value="1"/>
</dbReference>
<dbReference type="Proteomes" id="UP000001819">
    <property type="component" value="Chromosome X"/>
</dbReference>
<comment type="subcellular location">
    <subcellularLocation>
        <location evidence="1">Secreted</location>
    </subcellularLocation>
</comment>
<dbReference type="InterPro" id="IPR001283">
    <property type="entry name" value="CRISP-related"/>
</dbReference>
<dbReference type="Pfam" id="PF00188">
    <property type="entry name" value="CAP"/>
    <property type="match status" value="1"/>
</dbReference>
<dbReference type="InParanoid" id="A0A6I8V0B8"/>
<evidence type="ECO:0000256" key="2">
    <source>
        <dbReference type="ARBA" id="ARBA00009923"/>
    </source>
</evidence>
<keyword evidence="3" id="KW-0964">Secreted</keyword>
<keyword evidence="4 6" id="KW-0732">Signal</keyword>
<dbReference type="CDD" id="cd05380">
    <property type="entry name" value="CAP_euk"/>
    <property type="match status" value="1"/>
</dbReference>
<dbReference type="RefSeq" id="XP_002134111.2">
    <property type="nucleotide sequence ID" value="XM_002134075.3"/>
</dbReference>
<evidence type="ECO:0000256" key="3">
    <source>
        <dbReference type="ARBA" id="ARBA00022525"/>
    </source>
</evidence>
<evidence type="ECO:0000313" key="8">
    <source>
        <dbReference type="Proteomes" id="UP000001819"/>
    </source>
</evidence>
<dbReference type="AlphaFoldDB" id="A0A6I8V0B8"/>
<dbReference type="GO" id="GO:0005576">
    <property type="term" value="C:extracellular region"/>
    <property type="evidence" value="ECO:0007669"/>
    <property type="project" value="UniProtKB-SubCell"/>
</dbReference>
<dbReference type="PIRSF" id="PIRSF038921">
    <property type="entry name" value="P14a"/>
    <property type="match status" value="1"/>
</dbReference>
<dbReference type="InterPro" id="IPR014044">
    <property type="entry name" value="CAP_dom"/>
</dbReference>
<reference evidence="9" key="1">
    <citation type="submission" date="2025-08" db="UniProtKB">
        <authorList>
            <consortium name="RefSeq"/>
        </authorList>
    </citation>
    <scope>IDENTIFICATION</scope>
    <source>
        <strain evidence="9">MV-25-SWS-2005</strain>
        <tissue evidence="9">Whole body</tissue>
    </source>
</reference>
<name>A0A6I8V0B8_DROPS</name>
<evidence type="ECO:0000256" key="4">
    <source>
        <dbReference type="ARBA" id="ARBA00022729"/>
    </source>
</evidence>
<dbReference type="InterPro" id="IPR035940">
    <property type="entry name" value="CAP_sf"/>
</dbReference>
<organism evidence="8 9">
    <name type="scientific">Drosophila pseudoobscura pseudoobscura</name>
    <name type="common">Fruit fly</name>
    <dbReference type="NCBI Taxonomy" id="46245"/>
    <lineage>
        <taxon>Eukaryota</taxon>
        <taxon>Metazoa</taxon>
        <taxon>Ecdysozoa</taxon>
        <taxon>Arthropoda</taxon>
        <taxon>Hexapoda</taxon>
        <taxon>Insecta</taxon>
        <taxon>Pterygota</taxon>
        <taxon>Neoptera</taxon>
        <taxon>Endopterygota</taxon>
        <taxon>Diptera</taxon>
        <taxon>Brachycera</taxon>
        <taxon>Muscomorpha</taxon>
        <taxon>Ephydroidea</taxon>
        <taxon>Drosophilidae</taxon>
        <taxon>Drosophila</taxon>
        <taxon>Sophophora</taxon>
    </lineage>
</organism>
<accession>A0A6I8V0B8</accession>
<feature type="signal peptide" evidence="6">
    <location>
        <begin position="1"/>
        <end position="17"/>
    </location>
</feature>
<evidence type="ECO:0000259" key="7">
    <source>
        <dbReference type="SMART" id="SM00198"/>
    </source>
</evidence>
<feature type="domain" description="SCP" evidence="7">
    <location>
        <begin position="64"/>
        <end position="225"/>
    </location>
</feature>
<protein>
    <recommendedName>
        <fullName evidence="5">Venom allergen-1</fullName>
    </recommendedName>
</protein>
<dbReference type="InterPro" id="IPR034763">
    <property type="entry name" value="P14a_insect"/>
</dbReference>
<dbReference type="Gene3D" id="3.40.33.10">
    <property type="entry name" value="CAP"/>
    <property type="match status" value="1"/>
</dbReference>
<evidence type="ECO:0000256" key="6">
    <source>
        <dbReference type="SAM" id="SignalP"/>
    </source>
</evidence>
<comment type="similarity">
    <text evidence="2">Belongs to the CRISP family.</text>
</comment>
<proteinExistence type="inferred from homology"/>
<evidence type="ECO:0000256" key="1">
    <source>
        <dbReference type="ARBA" id="ARBA00004613"/>
    </source>
</evidence>
<evidence type="ECO:0000256" key="5">
    <source>
        <dbReference type="ARBA" id="ARBA00068306"/>
    </source>
</evidence>
<feature type="chain" id="PRO_5026096585" description="Venom allergen-1" evidence="6">
    <location>
        <begin position="18"/>
        <end position="258"/>
    </location>
</feature>
<dbReference type="SMART" id="SM00198">
    <property type="entry name" value="SCP"/>
    <property type="match status" value="1"/>
</dbReference>
<keyword evidence="8" id="KW-1185">Reference proteome</keyword>
<dbReference type="SUPFAM" id="SSF55797">
    <property type="entry name" value="PR-1-like"/>
    <property type="match status" value="1"/>
</dbReference>
<dbReference type="KEGG" id="dpo:6901425"/>
<sequence>MLRPAVTLFSIIGVVLSAAEGATTNYCDKALCGTSTHIACNNSGAWSSACPTSPAPSAVTFNASQRKLILKMHNVRRNNIASGVLTKYKPAKRMATMQWNAELAKLAALNVKQCEMNHDACHNTQTFSASGQNLAMYGYSGLQSGMTIAQLIKACVNNWWNEKKDATMAVINSYPSDWTGPQIGHFTAMAQEKNTHCGCAAAFYTASGMNYFLLACNYATTNWVGSPVYQRGVKASGCLKGTNVNYSGLCKVTEVYDV</sequence>
<evidence type="ECO:0000313" key="9">
    <source>
        <dbReference type="RefSeq" id="XP_002134111.2"/>
    </source>
</evidence>